<reference evidence="2 3" key="1">
    <citation type="journal article" date="2016" name="Nat. Commun.">
        <title>Thousands of microbial genomes shed light on interconnected biogeochemical processes in an aquifer system.</title>
        <authorList>
            <person name="Anantharaman K."/>
            <person name="Brown C.T."/>
            <person name="Hug L.A."/>
            <person name="Sharon I."/>
            <person name="Castelle C.J."/>
            <person name="Probst A.J."/>
            <person name="Thomas B.C."/>
            <person name="Singh A."/>
            <person name="Wilkins M.J."/>
            <person name="Karaoz U."/>
            <person name="Brodie E.L."/>
            <person name="Williams K.H."/>
            <person name="Hubbard S.S."/>
            <person name="Banfield J.F."/>
        </authorList>
    </citation>
    <scope>NUCLEOTIDE SEQUENCE [LARGE SCALE GENOMIC DNA]</scope>
</reference>
<dbReference type="STRING" id="1802519.A2961_03455"/>
<dbReference type="Proteomes" id="UP000177082">
    <property type="component" value="Unassembled WGS sequence"/>
</dbReference>
<dbReference type="SUPFAM" id="SSF53756">
    <property type="entry name" value="UDP-Glycosyltransferase/glycogen phosphorylase"/>
    <property type="match status" value="1"/>
</dbReference>
<dbReference type="GO" id="GO:0016757">
    <property type="term" value="F:glycosyltransferase activity"/>
    <property type="evidence" value="ECO:0007669"/>
    <property type="project" value="InterPro"/>
</dbReference>
<gene>
    <name evidence="2" type="ORF">A2961_03455</name>
</gene>
<sequence>MKAAIYSPYLDTLGGGERYVLSVARVLLEEGWNVDIEAKDEDLTQKVKERFGFDLGKAKITQSVKRGDGYDLMFWLSDGSVPILFARRNIFHFQRPFYNVDGKSLINRMKFIRIKKVVVNSYFTKKWVDREYPKESIVIYPPIDIERFRSRRKEKLILYVGRFSELGQAKRQDILVKNFMKMVDLGIKDWELILAGASDVGRTKNTDKLIEESRNYPISILENPNFKEIVNLYSKARIFWSAAGFGVNEQRSPERTEHFGITVVEAMASEAVPIIFEAGGHKEIVNNGKNGFLWRFEEDLRNKTSELINDKYKLKNMANIAKRDSVKYSYERFKKEIIDLIS</sequence>
<comment type="caution">
    <text evidence="2">The sequence shown here is derived from an EMBL/GenBank/DDBJ whole genome shotgun (WGS) entry which is preliminary data.</text>
</comment>
<name>A0A1F8BFG8_9BACT</name>
<dbReference type="AlphaFoldDB" id="A0A1F8BFG8"/>
<evidence type="ECO:0000313" key="2">
    <source>
        <dbReference type="EMBL" id="OGM62399.1"/>
    </source>
</evidence>
<dbReference type="EMBL" id="MGHF01000027">
    <property type="protein sequence ID" value="OGM62399.1"/>
    <property type="molecule type" value="Genomic_DNA"/>
</dbReference>
<dbReference type="InterPro" id="IPR001296">
    <property type="entry name" value="Glyco_trans_1"/>
</dbReference>
<feature type="domain" description="Glycosyl transferase family 1" evidence="1">
    <location>
        <begin position="147"/>
        <end position="323"/>
    </location>
</feature>
<accession>A0A1F8BFG8</accession>
<proteinExistence type="predicted"/>
<protein>
    <recommendedName>
        <fullName evidence="1">Glycosyl transferase family 1 domain-containing protein</fullName>
    </recommendedName>
</protein>
<evidence type="ECO:0000259" key="1">
    <source>
        <dbReference type="Pfam" id="PF00534"/>
    </source>
</evidence>
<dbReference type="Gene3D" id="3.40.50.2000">
    <property type="entry name" value="Glycogen Phosphorylase B"/>
    <property type="match status" value="2"/>
</dbReference>
<dbReference type="Pfam" id="PF00534">
    <property type="entry name" value="Glycos_transf_1"/>
    <property type="match status" value="1"/>
</dbReference>
<dbReference type="PANTHER" id="PTHR12526">
    <property type="entry name" value="GLYCOSYLTRANSFERASE"/>
    <property type="match status" value="1"/>
</dbReference>
<evidence type="ECO:0000313" key="3">
    <source>
        <dbReference type="Proteomes" id="UP000177082"/>
    </source>
</evidence>
<dbReference type="CDD" id="cd03801">
    <property type="entry name" value="GT4_PimA-like"/>
    <property type="match status" value="1"/>
</dbReference>
<organism evidence="2 3">
    <name type="scientific">Candidatus Woesebacteria bacterium RIFCSPLOWO2_01_FULL_39_21</name>
    <dbReference type="NCBI Taxonomy" id="1802519"/>
    <lineage>
        <taxon>Bacteria</taxon>
        <taxon>Candidatus Woeseibacteriota</taxon>
    </lineage>
</organism>
<dbReference type="PANTHER" id="PTHR12526:SF630">
    <property type="entry name" value="GLYCOSYLTRANSFERASE"/>
    <property type="match status" value="1"/>
</dbReference>